<sequence>MSRALAPHGFFKTCLFQPFFKSAIMPNTQLSGPYILTKARFYDKFVELTHDKSQKFRTIMYSINHDELLAVTLRAFKGAQLRVSGILSVAKRLADLNDTLPFEVTSSLYKNFLKATSRDTGIYTKVTFAEYLLYSIHYEQCKETYNAETLIPTIYSPTQPLGRVLGGHIALETVLLSICQANARRLNETEWLDVTPDMDCHTHIMHSLLRHALLSFEDVQEEFERIMLYVTAFVFDTVRTLSTAGGPTHTPDPQTE</sequence>
<comment type="caution">
    <text evidence="1">The sequence shown here is derived from an EMBL/GenBank/DDBJ whole genome shotgun (WGS) entry which is preliminary data.</text>
</comment>
<proteinExistence type="predicted"/>
<dbReference type="EMBL" id="JOPJ01000028">
    <property type="protein sequence ID" value="OUJ11427.1"/>
    <property type="molecule type" value="Genomic_DNA"/>
</dbReference>
<accession>A0A252BSF4</accession>
<dbReference type="AlphaFoldDB" id="A0A252BSF4"/>
<gene>
    <name evidence="1" type="ORF">HK26_06230</name>
</gene>
<protein>
    <submittedName>
        <fullName evidence="1">Uncharacterized protein</fullName>
    </submittedName>
</protein>
<evidence type="ECO:0000313" key="2">
    <source>
        <dbReference type="Proteomes" id="UP000194931"/>
    </source>
</evidence>
<organism evidence="1 2">
    <name type="scientific">Acetobacter okinawensis</name>
    <dbReference type="NCBI Taxonomy" id="1076594"/>
    <lineage>
        <taxon>Bacteria</taxon>
        <taxon>Pseudomonadati</taxon>
        <taxon>Pseudomonadota</taxon>
        <taxon>Alphaproteobacteria</taxon>
        <taxon>Acetobacterales</taxon>
        <taxon>Acetobacteraceae</taxon>
        <taxon>Acetobacter</taxon>
    </lineage>
</organism>
<evidence type="ECO:0000313" key="1">
    <source>
        <dbReference type="EMBL" id="OUJ11427.1"/>
    </source>
</evidence>
<dbReference type="Proteomes" id="UP000194931">
    <property type="component" value="Unassembled WGS sequence"/>
</dbReference>
<keyword evidence="2" id="KW-1185">Reference proteome</keyword>
<name>A0A252BSF4_9PROT</name>
<reference evidence="2" key="1">
    <citation type="submission" date="2014-06" db="EMBL/GenBank/DDBJ databases">
        <authorList>
            <person name="Winans N.J."/>
            <person name="Newell P.D."/>
            <person name="Douglas A.E."/>
        </authorList>
    </citation>
    <scope>NUCLEOTIDE SEQUENCE [LARGE SCALE GENOMIC DNA]</scope>
</reference>